<feature type="transmembrane region" description="Helical" evidence="2">
    <location>
        <begin position="41"/>
        <end position="63"/>
    </location>
</feature>
<organism evidence="3">
    <name type="scientific">Micromonas pusilla</name>
    <name type="common">Picoplanktonic green alga</name>
    <name type="synonym">Chromulina pusilla</name>
    <dbReference type="NCBI Taxonomy" id="38833"/>
    <lineage>
        <taxon>Eukaryota</taxon>
        <taxon>Viridiplantae</taxon>
        <taxon>Chlorophyta</taxon>
        <taxon>Mamiellophyceae</taxon>
        <taxon>Mamiellales</taxon>
        <taxon>Mamiellaceae</taxon>
        <taxon>Micromonas</taxon>
    </lineage>
</organism>
<evidence type="ECO:0000256" key="2">
    <source>
        <dbReference type="SAM" id="Phobius"/>
    </source>
</evidence>
<gene>
    <name evidence="3" type="ORF">MSP1401_LOCUS7195</name>
</gene>
<keyword evidence="2" id="KW-0472">Membrane</keyword>
<accession>A0A7S0D5K2</accession>
<protein>
    <submittedName>
        <fullName evidence="3">Uncharacterized protein</fullName>
    </submittedName>
</protein>
<evidence type="ECO:0000313" key="3">
    <source>
        <dbReference type="EMBL" id="CAD8442064.1"/>
    </source>
</evidence>
<evidence type="ECO:0000256" key="1">
    <source>
        <dbReference type="SAM" id="MobiDB-lite"/>
    </source>
</evidence>
<reference evidence="3" key="1">
    <citation type="submission" date="2021-01" db="EMBL/GenBank/DDBJ databases">
        <authorList>
            <person name="Corre E."/>
            <person name="Pelletier E."/>
            <person name="Niang G."/>
            <person name="Scheremetjew M."/>
            <person name="Finn R."/>
            <person name="Kale V."/>
            <person name="Holt S."/>
            <person name="Cochrane G."/>
            <person name="Meng A."/>
            <person name="Brown T."/>
            <person name="Cohen L."/>
        </authorList>
    </citation>
    <scope>NUCLEOTIDE SEQUENCE</scope>
    <source>
        <strain evidence="3">CCAC1681</strain>
    </source>
</reference>
<proteinExistence type="predicted"/>
<dbReference type="AlphaFoldDB" id="A0A7S0D5K2"/>
<name>A0A7S0D5K2_MICPS</name>
<dbReference type="EMBL" id="HBEN01008665">
    <property type="protein sequence ID" value="CAD8442064.1"/>
    <property type="molecule type" value="Transcribed_RNA"/>
</dbReference>
<keyword evidence="2" id="KW-1133">Transmembrane helix</keyword>
<keyword evidence="2" id="KW-0812">Transmembrane</keyword>
<sequence length="125" mass="14211">MPAGGPRGSRPTARGKKRGGRSEDPLARLTRKLDKWIDKNPVLSGLLSVSVVFLLLFLFWQIFGTVLRTVYDTYLKQYADPYVKRVVNFCAPHFVALKDLLGEKRGFVETARRMFVPRDVGVKEL</sequence>
<feature type="region of interest" description="Disordered" evidence="1">
    <location>
        <begin position="1"/>
        <end position="25"/>
    </location>
</feature>